<sequence length="152" mass="15189">MRFRNVAVAAVLAAGATLPFAGIANAQQGDRDCPDFASQAEAQEALDSQPGDPERLDSDDDGIACESEFGEPTTSAAPTTTAAPAPSDDDAEEAPVDTTVNQVRVVPEGGVDTGDGSTVGEPVDGAALIALAGLVTVATAAAATGLRAHRSR</sequence>
<feature type="signal peptide" evidence="3">
    <location>
        <begin position="1"/>
        <end position="26"/>
    </location>
</feature>
<evidence type="ECO:0000256" key="1">
    <source>
        <dbReference type="SAM" id="MobiDB-lite"/>
    </source>
</evidence>
<dbReference type="EMBL" id="JBHUCO010000012">
    <property type="protein sequence ID" value="MFD1517994.1"/>
    <property type="molecule type" value="Genomic_DNA"/>
</dbReference>
<evidence type="ECO:0000313" key="5">
    <source>
        <dbReference type="EMBL" id="MFD1517994.1"/>
    </source>
</evidence>
<keyword evidence="2" id="KW-0812">Transmembrane</keyword>
<dbReference type="InterPro" id="IPR008613">
    <property type="entry name" value="Excalibur_Ca-bd_domain"/>
</dbReference>
<keyword evidence="6" id="KW-1185">Reference proteome</keyword>
<evidence type="ECO:0000313" key="6">
    <source>
        <dbReference type="Proteomes" id="UP001597114"/>
    </source>
</evidence>
<keyword evidence="3" id="KW-0732">Signal</keyword>
<comment type="caution">
    <text evidence="5">The sequence shown here is derived from an EMBL/GenBank/DDBJ whole genome shotgun (WGS) entry which is preliminary data.</text>
</comment>
<evidence type="ECO:0000256" key="2">
    <source>
        <dbReference type="SAM" id="Phobius"/>
    </source>
</evidence>
<dbReference type="Pfam" id="PF05901">
    <property type="entry name" value="Excalibur"/>
    <property type="match status" value="1"/>
</dbReference>
<protein>
    <submittedName>
        <fullName evidence="5">Excalibur calcium-binding domain-containing protein</fullName>
    </submittedName>
</protein>
<feature type="transmembrane region" description="Helical" evidence="2">
    <location>
        <begin position="126"/>
        <end position="146"/>
    </location>
</feature>
<keyword evidence="2" id="KW-0472">Membrane</keyword>
<feature type="domain" description="Excalibur calcium-binding" evidence="4">
    <location>
        <begin position="29"/>
        <end position="66"/>
    </location>
</feature>
<name>A0ABW4EVM6_9PSEU</name>
<gene>
    <name evidence="5" type="ORF">ACFSJD_10870</name>
</gene>
<accession>A0ABW4EVM6</accession>
<feature type="chain" id="PRO_5047383689" evidence="3">
    <location>
        <begin position="27"/>
        <end position="152"/>
    </location>
</feature>
<proteinExistence type="predicted"/>
<feature type="compositionally biased region" description="Low complexity" evidence="1">
    <location>
        <begin position="71"/>
        <end position="86"/>
    </location>
</feature>
<dbReference type="Proteomes" id="UP001597114">
    <property type="component" value="Unassembled WGS sequence"/>
</dbReference>
<dbReference type="SMART" id="SM00894">
    <property type="entry name" value="Excalibur"/>
    <property type="match status" value="1"/>
</dbReference>
<dbReference type="RefSeq" id="WP_344720023.1">
    <property type="nucleotide sequence ID" value="NZ_BAAAUS010000006.1"/>
</dbReference>
<organism evidence="5 6">
    <name type="scientific">Pseudonocardia yunnanensis</name>
    <dbReference type="NCBI Taxonomy" id="58107"/>
    <lineage>
        <taxon>Bacteria</taxon>
        <taxon>Bacillati</taxon>
        <taxon>Actinomycetota</taxon>
        <taxon>Actinomycetes</taxon>
        <taxon>Pseudonocardiales</taxon>
        <taxon>Pseudonocardiaceae</taxon>
        <taxon>Pseudonocardia</taxon>
    </lineage>
</organism>
<keyword evidence="2" id="KW-1133">Transmembrane helix</keyword>
<evidence type="ECO:0000256" key="3">
    <source>
        <dbReference type="SAM" id="SignalP"/>
    </source>
</evidence>
<reference evidence="6" key="1">
    <citation type="journal article" date="2019" name="Int. J. Syst. Evol. Microbiol.">
        <title>The Global Catalogue of Microorganisms (GCM) 10K type strain sequencing project: providing services to taxonomists for standard genome sequencing and annotation.</title>
        <authorList>
            <consortium name="The Broad Institute Genomics Platform"/>
            <consortium name="The Broad Institute Genome Sequencing Center for Infectious Disease"/>
            <person name="Wu L."/>
            <person name="Ma J."/>
        </authorList>
    </citation>
    <scope>NUCLEOTIDE SEQUENCE [LARGE SCALE GENOMIC DNA]</scope>
    <source>
        <strain evidence="6">CCM 7043</strain>
    </source>
</reference>
<feature type="region of interest" description="Disordered" evidence="1">
    <location>
        <begin position="42"/>
        <end position="120"/>
    </location>
</feature>
<evidence type="ECO:0000259" key="4">
    <source>
        <dbReference type="SMART" id="SM00894"/>
    </source>
</evidence>
<feature type="compositionally biased region" description="Low complexity" evidence="1">
    <location>
        <begin position="108"/>
        <end position="120"/>
    </location>
</feature>